<protein>
    <submittedName>
        <fullName evidence="5">Glycogen operon protein GlgX homolog</fullName>
    </submittedName>
</protein>
<keyword evidence="2" id="KW-0378">Hydrolase</keyword>
<dbReference type="NCBIfam" id="TIGR02100">
    <property type="entry name" value="glgX_debranch"/>
    <property type="match status" value="1"/>
</dbReference>
<dbReference type="InterPro" id="IPR011837">
    <property type="entry name" value="Glycogen_debranch_GlgX"/>
</dbReference>
<proteinExistence type="inferred from homology"/>
<evidence type="ECO:0000256" key="3">
    <source>
        <dbReference type="ARBA" id="ARBA00023295"/>
    </source>
</evidence>
<dbReference type="InterPro" id="IPR006047">
    <property type="entry name" value="GH13_cat_dom"/>
</dbReference>
<evidence type="ECO:0000256" key="2">
    <source>
        <dbReference type="ARBA" id="ARBA00022801"/>
    </source>
</evidence>
<dbReference type="SUPFAM" id="SSF51011">
    <property type="entry name" value="Glycosyl hydrolase domain"/>
    <property type="match status" value="1"/>
</dbReference>
<dbReference type="SUPFAM" id="SSF81296">
    <property type="entry name" value="E set domains"/>
    <property type="match status" value="1"/>
</dbReference>
<keyword evidence="3" id="KW-0326">Glycosidase</keyword>
<dbReference type="InterPro" id="IPR013783">
    <property type="entry name" value="Ig-like_fold"/>
</dbReference>
<dbReference type="PANTHER" id="PTHR43002">
    <property type="entry name" value="GLYCOGEN DEBRANCHING ENZYME"/>
    <property type="match status" value="1"/>
</dbReference>
<evidence type="ECO:0000313" key="5">
    <source>
        <dbReference type="EMBL" id="BBX83219.1"/>
    </source>
</evidence>
<dbReference type="RefSeq" id="WP_138231167.1">
    <property type="nucleotide sequence ID" value="NZ_AP022577.1"/>
</dbReference>
<dbReference type="Proteomes" id="UP000465609">
    <property type="component" value="Chromosome"/>
</dbReference>
<dbReference type="CDD" id="cd11326">
    <property type="entry name" value="AmyAc_Glg_debranch"/>
    <property type="match status" value="1"/>
</dbReference>
<evidence type="ECO:0000256" key="1">
    <source>
        <dbReference type="ARBA" id="ARBA00008061"/>
    </source>
</evidence>
<evidence type="ECO:0000259" key="4">
    <source>
        <dbReference type="SMART" id="SM00642"/>
    </source>
</evidence>
<dbReference type="SMART" id="SM00642">
    <property type="entry name" value="Aamy"/>
    <property type="match status" value="1"/>
</dbReference>
<dbReference type="InterPro" id="IPR004193">
    <property type="entry name" value="Glyco_hydro_13_N"/>
</dbReference>
<sequence length="710" mass="79480">MVVGVWPGSAYPLGATYDGSGTNFSLFSEVAERVELCLIAKDGTEERVNLDEVDSYVWHCYLPAVTPGQRYGFRVYGPWDPAAGHRCDPSKLLLDPYGKSFHGDFDFGQALYSYDLAGPSEPSATGKPPGVDSLGHTMTSVVINPFFNWDNDRVPRTPYHETVIYEAHVKGMTQTHPAIPEELRGTYAGLAHPAIIEHLRSLGVTAIELMPVHQFLHDHRLLDLGLRNYWGYNTFGFFAPHYQYSGNQHAGSAVAEFKTMVKSFHEAGIEVILDVVYNHTAEGNHLGPTLNFRGIDNAAYYRLDDDDPSLYKDFTGTGNSLNARHPHTLQLIMDSLRYWVLEMHVDGFRFDLASTLAREFYDVDRLSAFFDLVQQDPVISQVKLIAEPWDVGEGGYQVGNFPGLWTEWNGKYRDTVRDYWRGEPATLGEFASRLTGSSDLYEATGRRPSASINFVTCHDGFTLTDLVSYNDKHNEANGEENRDGESHNRSWNCGVEGPTDDPEVLALRARQRRNIFATLMLSQGTPMISHGDEIGRTQQGNNNAYCQDNPLSWMDWGMLETNSALLEFTRTVVALRRRHPVFRRRRFLAGQPIRSSGQVRDISWLTPAGDEMTLEDWDSGFGKSISVFLNGDAIPEPNARGERVTDDSFLLCFNAHDEELEFVIPGQGYGEKWAADLDTADPHGRTELVAAAGETISLQARSLLVLRKTA</sequence>
<dbReference type="SUPFAM" id="SSF51445">
    <property type="entry name" value="(Trans)glycosidases"/>
    <property type="match status" value="1"/>
</dbReference>
<dbReference type="Gene3D" id="2.60.40.1180">
    <property type="entry name" value="Golgi alpha-mannosidase II"/>
    <property type="match status" value="1"/>
</dbReference>
<reference evidence="5 6" key="1">
    <citation type="journal article" date="2019" name="Emerg. Microbes Infect.">
        <title>Comprehensive subspecies identification of 175 nontuberculous mycobacteria species based on 7547 genomic profiles.</title>
        <authorList>
            <person name="Matsumoto Y."/>
            <person name="Kinjo T."/>
            <person name="Motooka D."/>
            <person name="Nabeya D."/>
            <person name="Jung N."/>
            <person name="Uechi K."/>
            <person name="Horii T."/>
            <person name="Iida T."/>
            <person name="Fujita J."/>
            <person name="Nakamura S."/>
        </authorList>
    </citation>
    <scope>NUCLEOTIDE SEQUENCE [LARGE SCALE GENOMIC DNA]</scope>
    <source>
        <strain evidence="5 6">JCM 15296</strain>
    </source>
</reference>
<keyword evidence="6" id="KW-1185">Reference proteome</keyword>
<gene>
    <name evidence="5" type="primary">glgX_1</name>
    <name evidence="5" type="ORF">MAUB_10920</name>
</gene>
<dbReference type="Gene3D" id="2.60.40.10">
    <property type="entry name" value="Immunoglobulins"/>
    <property type="match status" value="1"/>
</dbReference>
<dbReference type="InterPro" id="IPR013780">
    <property type="entry name" value="Glyco_hydro_b"/>
</dbReference>
<dbReference type="InterPro" id="IPR017853">
    <property type="entry name" value="GH"/>
</dbReference>
<dbReference type="InterPro" id="IPR014756">
    <property type="entry name" value="Ig_E-set"/>
</dbReference>
<comment type="similarity">
    <text evidence="1">Belongs to the glycosyl hydrolase 13 family.</text>
</comment>
<dbReference type="EMBL" id="AP022577">
    <property type="protein sequence ID" value="BBX83219.1"/>
    <property type="molecule type" value="Genomic_DNA"/>
</dbReference>
<evidence type="ECO:0000313" key="6">
    <source>
        <dbReference type="Proteomes" id="UP000465609"/>
    </source>
</evidence>
<accession>A0ABN5YNA5</accession>
<name>A0ABN5YNA5_9MYCO</name>
<dbReference type="Gene3D" id="3.20.20.80">
    <property type="entry name" value="Glycosidases"/>
    <property type="match status" value="1"/>
</dbReference>
<dbReference type="Pfam" id="PF00128">
    <property type="entry name" value="Alpha-amylase"/>
    <property type="match status" value="2"/>
</dbReference>
<organism evidence="5 6">
    <name type="scientific">Mycolicibacterium aubagnense</name>
    <dbReference type="NCBI Taxonomy" id="319707"/>
    <lineage>
        <taxon>Bacteria</taxon>
        <taxon>Bacillati</taxon>
        <taxon>Actinomycetota</taxon>
        <taxon>Actinomycetes</taxon>
        <taxon>Mycobacteriales</taxon>
        <taxon>Mycobacteriaceae</taxon>
        <taxon>Mycolicibacterium</taxon>
    </lineage>
</organism>
<dbReference type="Pfam" id="PF02922">
    <property type="entry name" value="CBM_48"/>
    <property type="match status" value="1"/>
</dbReference>
<dbReference type="InterPro" id="IPR044505">
    <property type="entry name" value="GlgX_Isoamylase_N_E_set"/>
</dbReference>
<feature type="domain" description="Glycosyl hydrolase family 13 catalytic" evidence="4">
    <location>
        <begin position="166"/>
        <end position="576"/>
    </location>
</feature>
<dbReference type="CDD" id="cd02856">
    <property type="entry name" value="E_set_GDE_Isoamylase_N"/>
    <property type="match status" value="1"/>
</dbReference>